<comment type="subcellular location">
    <subcellularLocation>
        <location evidence="1">Membrane</location>
        <topology evidence="1">Single-pass type I membrane protein</topology>
    </subcellularLocation>
</comment>
<keyword evidence="5" id="KW-0677">Repeat</keyword>
<feature type="chain" id="PRO_5025550474" description="Leucine-rich repeat-containing N-terminal plant-type domain-containing protein" evidence="10">
    <location>
        <begin position="29"/>
        <end position="166"/>
    </location>
</feature>
<dbReference type="OrthoDB" id="442066at2759"/>
<dbReference type="InterPro" id="IPR001611">
    <property type="entry name" value="Leu-rich_rpt"/>
</dbReference>
<evidence type="ECO:0000313" key="11">
    <source>
        <dbReference type="EMBL" id="CAA7045803.1"/>
    </source>
</evidence>
<organism evidence="11 12">
    <name type="scientific">Microthlaspi erraticum</name>
    <dbReference type="NCBI Taxonomy" id="1685480"/>
    <lineage>
        <taxon>Eukaryota</taxon>
        <taxon>Viridiplantae</taxon>
        <taxon>Streptophyta</taxon>
        <taxon>Embryophyta</taxon>
        <taxon>Tracheophyta</taxon>
        <taxon>Spermatophyta</taxon>
        <taxon>Magnoliopsida</taxon>
        <taxon>eudicotyledons</taxon>
        <taxon>Gunneridae</taxon>
        <taxon>Pentapetalae</taxon>
        <taxon>rosids</taxon>
        <taxon>malvids</taxon>
        <taxon>Brassicales</taxon>
        <taxon>Brassicaceae</taxon>
        <taxon>Coluteocarpeae</taxon>
        <taxon>Microthlaspi</taxon>
    </lineage>
</organism>
<dbReference type="InterPro" id="IPR032675">
    <property type="entry name" value="LRR_dom_sf"/>
</dbReference>
<keyword evidence="4 10" id="KW-0732">Signal</keyword>
<dbReference type="FunFam" id="3.80.10.10:FF:000383">
    <property type="entry name" value="Leucine-rich repeat receptor protein kinase EMS1"/>
    <property type="match status" value="1"/>
</dbReference>
<evidence type="ECO:0000256" key="8">
    <source>
        <dbReference type="ARBA" id="ARBA00023170"/>
    </source>
</evidence>
<comment type="caution">
    <text evidence="11">The sequence shown here is derived from an EMBL/GenBank/DDBJ whole genome shotgun (WGS) entry which is preliminary data.</text>
</comment>
<evidence type="ECO:0000256" key="9">
    <source>
        <dbReference type="ARBA" id="ARBA00023180"/>
    </source>
</evidence>
<dbReference type="Pfam" id="PF13855">
    <property type="entry name" value="LRR_8"/>
    <property type="match status" value="1"/>
</dbReference>
<evidence type="ECO:0000256" key="5">
    <source>
        <dbReference type="ARBA" id="ARBA00022737"/>
    </source>
</evidence>
<gene>
    <name evidence="11" type="ORF">MERR_LOCUS33038</name>
</gene>
<evidence type="ECO:0000256" key="2">
    <source>
        <dbReference type="ARBA" id="ARBA00022614"/>
    </source>
</evidence>
<dbReference type="Proteomes" id="UP000467841">
    <property type="component" value="Unassembled WGS sequence"/>
</dbReference>
<dbReference type="SUPFAM" id="SSF52058">
    <property type="entry name" value="L domain-like"/>
    <property type="match status" value="1"/>
</dbReference>
<evidence type="ECO:0000256" key="6">
    <source>
        <dbReference type="ARBA" id="ARBA00022989"/>
    </source>
</evidence>
<dbReference type="EMBL" id="CACVBM020001329">
    <property type="protein sequence ID" value="CAA7045803.1"/>
    <property type="molecule type" value="Genomic_DNA"/>
</dbReference>
<evidence type="ECO:0000256" key="4">
    <source>
        <dbReference type="ARBA" id="ARBA00022729"/>
    </source>
</evidence>
<protein>
    <recommendedName>
        <fullName evidence="13">Leucine-rich repeat-containing N-terminal plant-type domain-containing protein</fullName>
    </recommendedName>
</protein>
<dbReference type="AlphaFoldDB" id="A0A6D2JVJ4"/>
<evidence type="ECO:0000256" key="1">
    <source>
        <dbReference type="ARBA" id="ARBA00004479"/>
    </source>
</evidence>
<proteinExistence type="predicted"/>
<accession>A0A6D2JVJ4</accession>
<evidence type="ECO:0000256" key="10">
    <source>
        <dbReference type="SAM" id="SignalP"/>
    </source>
</evidence>
<keyword evidence="7" id="KW-0472">Membrane</keyword>
<evidence type="ECO:0008006" key="13">
    <source>
        <dbReference type="Google" id="ProtNLM"/>
    </source>
</evidence>
<dbReference type="GO" id="GO:0016020">
    <property type="term" value="C:membrane"/>
    <property type="evidence" value="ECO:0007669"/>
    <property type="project" value="UniProtKB-SubCell"/>
</dbReference>
<dbReference type="Pfam" id="PF00560">
    <property type="entry name" value="LRR_1"/>
    <property type="match status" value="1"/>
</dbReference>
<keyword evidence="6" id="KW-1133">Transmembrane helix</keyword>
<dbReference type="Gene3D" id="3.80.10.10">
    <property type="entry name" value="Ribonuclease Inhibitor"/>
    <property type="match status" value="1"/>
</dbReference>
<keyword evidence="2" id="KW-0433">Leucine-rich repeat</keyword>
<keyword evidence="8" id="KW-0675">Receptor</keyword>
<keyword evidence="3" id="KW-0812">Transmembrane</keyword>
<evidence type="ECO:0000256" key="3">
    <source>
        <dbReference type="ARBA" id="ARBA00022692"/>
    </source>
</evidence>
<evidence type="ECO:0000256" key="7">
    <source>
        <dbReference type="ARBA" id="ARBA00023136"/>
    </source>
</evidence>
<name>A0A6D2JVJ4_9BRAS</name>
<sequence length="166" mass="18321">MHSCGERKMMKIIWSLCLIFSLFNSVFGFASPARHLCRPDQLRDALLEFKSGFHFNRTVAGGETTLIAVLGMSLDLSYNSLSGVLLDSMGNLNRLTKLQLDSNKLTGNFPFLLLNLSKLSEISIGSNQFQGMLPSNMSSLSKLESFYIQGNSFHGSVPSSLFMIPS</sequence>
<feature type="signal peptide" evidence="10">
    <location>
        <begin position="1"/>
        <end position="28"/>
    </location>
</feature>
<reference evidence="11" key="1">
    <citation type="submission" date="2020-01" db="EMBL/GenBank/DDBJ databases">
        <authorList>
            <person name="Mishra B."/>
        </authorList>
    </citation>
    <scope>NUCLEOTIDE SEQUENCE [LARGE SCALE GENOMIC DNA]</scope>
</reference>
<dbReference type="PANTHER" id="PTHR27000:SF642">
    <property type="entry name" value="INACTIVE LEUCINE-RICH REPEAT RECEPTOR KINASE XIAO-RELATED"/>
    <property type="match status" value="1"/>
</dbReference>
<dbReference type="PANTHER" id="PTHR27000">
    <property type="entry name" value="LEUCINE-RICH REPEAT RECEPTOR-LIKE PROTEIN KINASE FAMILY PROTEIN-RELATED"/>
    <property type="match status" value="1"/>
</dbReference>
<evidence type="ECO:0000313" key="12">
    <source>
        <dbReference type="Proteomes" id="UP000467841"/>
    </source>
</evidence>
<keyword evidence="12" id="KW-1185">Reference proteome</keyword>
<keyword evidence="9" id="KW-0325">Glycoprotein</keyword>